<dbReference type="Proteomes" id="UP000299102">
    <property type="component" value="Unassembled WGS sequence"/>
</dbReference>
<name>A0A4C1SXK8_EUMVA</name>
<accession>A0A4C1SXK8</accession>
<protein>
    <submittedName>
        <fullName evidence="1">Uncharacterized protein</fullName>
    </submittedName>
</protein>
<evidence type="ECO:0000313" key="1">
    <source>
        <dbReference type="EMBL" id="GBP07003.1"/>
    </source>
</evidence>
<proteinExistence type="predicted"/>
<keyword evidence="2" id="KW-1185">Reference proteome</keyword>
<reference evidence="1 2" key="1">
    <citation type="journal article" date="2019" name="Commun. Biol.">
        <title>The bagworm genome reveals a unique fibroin gene that provides high tensile strength.</title>
        <authorList>
            <person name="Kono N."/>
            <person name="Nakamura H."/>
            <person name="Ohtoshi R."/>
            <person name="Tomita M."/>
            <person name="Numata K."/>
            <person name="Arakawa K."/>
        </authorList>
    </citation>
    <scope>NUCLEOTIDE SEQUENCE [LARGE SCALE GENOMIC DNA]</scope>
</reference>
<dbReference type="EMBL" id="BGZK01000024">
    <property type="protein sequence ID" value="GBP07003.1"/>
    <property type="molecule type" value="Genomic_DNA"/>
</dbReference>
<evidence type="ECO:0000313" key="2">
    <source>
        <dbReference type="Proteomes" id="UP000299102"/>
    </source>
</evidence>
<organism evidence="1 2">
    <name type="scientific">Eumeta variegata</name>
    <name type="common">Bagworm moth</name>
    <name type="synonym">Eumeta japonica</name>
    <dbReference type="NCBI Taxonomy" id="151549"/>
    <lineage>
        <taxon>Eukaryota</taxon>
        <taxon>Metazoa</taxon>
        <taxon>Ecdysozoa</taxon>
        <taxon>Arthropoda</taxon>
        <taxon>Hexapoda</taxon>
        <taxon>Insecta</taxon>
        <taxon>Pterygota</taxon>
        <taxon>Neoptera</taxon>
        <taxon>Endopterygota</taxon>
        <taxon>Lepidoptera</taxon>
        <taxon>Glossata</taxon>
        <taxon>Ditrysia</taxon>
        <taxon>Tineoidea</taxon>
        <taxon>Psychidae</taxon>
        <taxon>Oiketicinae</taxon>
        <taxon>Eumeta</taxon>
    </lineage>
</organism>
<gene>
    <name evidence="1" type="ORF">EVAR_4435_1</name>
</gene>
<dbReference type="AlphaFoldDB" id="A0A4C1SXK8"/>
<comment type="caution">
    <text evidence="1">The sequence shown here is derived from an EMBL/GenBank/DDBJ whole genome shotgun (WGS) entry which is preliminary data.</text>
</comment>
<sequence>MRHATIVLGVPFSVSYAAPHYHAAQTKFKVSEYSVSRSWVYRSHFSFPYAVPGTNREFTWGLSLAINSSSDKPAVRKKMPVPPPLLPAALPALTSQSRPL</sequence>